<keyword evidence="2 4" id="KW-0521">NADP</keyword>
<dbReference type="OrthoDB" id="9805754at2"/>
<evidence type="ECO:0000259" key="7">
    <source>
        <dbReference type="Pfam" id="PF03807"/>
    </source>
</evidence>
<dbReference type="EC" id="1.5.1.2" evidence="4 5"/>
<comment type="subcellular location">
    <subcellularLocation>
        <location evidence="4">Cytoplasm</location>
    </subcellularLocation>
</comment>
<protein>
    <recommendedName>
        <fullName evidence="4 5">Pyrroline-5-carboxylate reductase</fullName>
        <shortName evidence="4">P5C reductase</shortName>
        <shortName evidence="4">P5CR</shortName>
        <ecNumber evidence="4 5">1.5.1.2</ecNumber>
    </recommendedName>
    <alternativeName>
        <fullName evidence="4">PCA reductase</fullName>
    </alternativeName>
</protein>
<accession>A0A4D7JQF8</accession>
<dbReference type="Gene3D" id="3.40.50.720">
    <property type="entry name" value="NAD(P)-binding Rossmann-like Domain"/>
    <property type="match status" value="1"/>
</dbReference>
<name>A0A4D7JQF8_9BACT</name>
<evidence type="ECO:0000256" key="5">
    <source>
        <dbReference type="NCBIfam" id="TIGR00112"/>
    </source>
</evidence>
<evidence type="ECO:0000256" key="3">
    <source>
        <dbReference type="ARBA" id="ARBA00023002"/>
    </source>
</evidence>
<reference evidence="9 10" key="1">
    <citation type="submission" date="2018-04" db="EMBL/GenBank/DDBJ databases">
        <title>Complete genome uncultured novel isolate.</title>
        <authorList>
            <person name="Merlino G."/>
        </authorList>
    </citation>
    <scope>NUCLEOTIDE SEQUENCE [LARGE SCALE GENOMIC DNA]</scope>
    <source>
        <strain evidence="10">R1DC9</strain>
    </source>
</reference>
<comment type="similarity">
    <text evidence="1 4">Belongs to the pyrroline-5-carboxylate reductase family.</text>
</comment>
<dbReference type="InterPro" id="IPR008927">
    <property type="entry name" value="6-PGluconate_DH-like_C_sf"/>
</dbReference>
<comment type="pathway">
    <text evidence="4">Amino-acid biosynthesis; L-proline biosynthesis; L-proline from L-glutamate 5-semialdehyde: step 1/1.</text>
</comment>
<dbReference type="Pfam" id="PF14748">
    <property type="entry name" value="P5CR_dimer"/>
    <property type="match status" value="1"/>
</dbReference>
<evidence type="ECO:0000256" key="2">
    <source>
        <dbReference type="ARBA" id="ARBA00022857"/>
    </source>
</evidence>
<keyword evidence="4" id="KW-0641">Proline biosynthesis</keyword>
<dbReference type="InterPro" id="IPR036291">
    <property type="entry name" value="NAD(P)-bd_dom_sf"/>
</dbReference>
<dbReference type="RefSeq" id="WP_137090609.1">
    <property type="nucleotide sequence ID" value="NZ_CP028923.1"/>
</dbReference>
<dbReference type="SUPFAM" id="SSF48179">
    <property type="entry name" value="6-phosphogluconate dehydrogenase C-terminal domain-like"/>
    <property type="match status" value="1"/>
</dbReference>
<dbReference type="InterPro" id="IPR029036">
    <property type="entry name" value="P5CR_dimer"/>
</dbReference>
<keyword evidence="4" id="KW-0028">Amino-acid biosynthesis</keyword>
<dbReference type="KEGG" id="fpf:DCC35_09830"/>
<proteinExistence type="inferred from homology"/>
<keyword evidence="10" id="KW-1185">Reference proteome</keyword>
<dbReference type="Proteomes" id="UP000298616">
    <property type="component" value="Chromosome"/>
</dbReference>
<dbReference type="SUPFAM" id="SSF51735">
    <property type="entry name" value="NAD(P)-binding Rossmann-fold domains"/>
    <property type="match status" value="1"/>
</dbReference>
<sequence length="276" mass="31087">MNKILIYGGGNMGLVYAKTISEYYHAKDHVFIVEKREENIKKIKSLGFLCSNSIPENFKSYDYIILAVKPQDFISIATPLEKHIQDNQWLISIMAGISCELIKENLKHKKIIRTMPNLAIPFKEGLTGFYISSKSLLTDIEKKNILDLLTLGGKILEVEDENDLNAITALSGSGPAYFFYFIEQLQNAAINKGFSKEQARMIAIQTLKGALKVLENSEDTCETLIQKVSSRGGTTEAAFQVFNEYNLGDNFIQGINRANERSEEFGQELKNIILNK</sequence>
<evidence type="ECO:0000256" key="4">
    <source>
        <dbReference type="HAMAP-Rule" id="MF_01925"/>
    </source>
</evidence>
<gene>
    <name evidence="4 9" type="primary">proC</name>
    <name evidence="9" type="ORF">DCC35_09830</name>
</gene>
<feature type="binding site" evidence="6">
    <location>
        <begin position="67"/>
        <end position="70"/>
    </location>
    <ligand>
        <name>NADP(+)</name>
        <dbReference type="ChEBI" id="CHEBI:58349"/>
    </ligand>
</feature>
<dbReference type="Gene3D" id="1.10.3730.10">
    <property type="entry name" value="ProC C-terminal domain-like"/>
    <property type="match status" value="1"/>
</dbReference>
<evidence type="ECO:0000313" key="9">
    <source>
        <dbReference type="EMBL" id="QCK15022.1"/>
    </source>
</evidence>
<comment type="function">
    <text evidence="4">Catalyzes the reduction of 1-pyrroline-5-carboxylate (PCA) to L-proline.</text>
</comment>
<dbReference type="UniPathway" id="UPA00098">
    <property type="reaction ID" value="UER00361"/>
</dbReference>
<dbReference type="PANTHER" id="PTHR11645">
    <property type="entry name" value="PYRROLINE-5-CARBOXYLATE REDUCTASE"/>
    <property type="match status" value="1"/>
</dbReference>
<dbReference type="PIRSF" id="PIRSF000193">
    <property type="entry name" value="Pyrrol-5-carb_rd"/>
    <property type="match status" value="1"/>
</dbReference>
<dbReference type="Pfam" id="PF03807">
    <property type="entry name" value="F420_oxidored"/>
    <property type="match status" value="1"/>
</dbReference>
<dbReference type="InterPro" id="IPR000304">
    <property type="entry name" value="Pyrroline-COOH_reductase"/>
</dbReference>
<evidence type="ECO:0000313" key="10">
    <source>
        <dbReference type="Proteomes" id="UP000298616"/>
    </source>
</evidence>
<evidence type="ECO:0000256" key="1">
    <source>
        <dbReference type="ARBA" id="ARBA00005525"/>
    </source>
</evidence>
<comment type="catalytic activity">
    <reaction evidence="4">
        <text>L-proline + NADP(+) = (S)-1-pyrroline-5-carboxylate + NADPH + 2 H(+)</text>
        <dbReference type="Rhea" id="RHEA:14109"/>
        <dbReference type="ChEBI" id="CHEBI:15378"/>
        <dbReference type="ChEBI" id="CHEBI:17388"/>
        <dbReference type="ChEBI" id="CHEBI:57783"/>
        <dbReference type="ChEBI" id="CHEBI:58349"/>
        <dbReference type="ChEBI" id="CHEBI:60039"/>
        <dbReference type="EC" id="1.5.1.2"/>
    </reaction>
</comment>
<keyword evidence="4" id="KW-0963">Cytoplasm</keyword>
<dbReference type="InterPro" id="IPR028939">
    <property type="entry name" value="P5C_Rdtase_cat_N"/>
</dbReference>
<dbReference type="NCBIfam" id="TIGR00112">
    <property type="entry name" value="proC"/>
    <property type="match status" value="1"/>
</dbReference>
<comment type="catalytic activity">
    <reaction evidence="4">
        <text>L-proline + NAD(+) = (S)-1-pyrroline-5-carboxylate + NADH + 2 H(+)</text>
        <dbReference type="Rhea" id="RHEA:14105"/>
        <dbReference type="ChEBI" id="CHEBI:15378"/>
        <dbReference type="ChEBI" id="CHEBI:17388"/>
        <dbReference type="ChEBI" id="CHEBI:57540"/>
        <dbReference type="ChEBI" id="CHEBI:57945"/>
        <dbReference type="ChEBI" id="CHEBI:60039"/>
        <dbReference type="EC" id="1.5.1.2"/>
    </reaction>
</comment>
<organism evidence="9 10">
    <name type="scientific">Mangrovivirga cuniculi</name>
    <dbReference type="NCBI Taxonomy" id="2715131"/>
    <lineage>
        <taxon>Bacteria</taxon>
        <taxon>Pseudomonadati</taxon>
        <taxon>Bacteroidota</taxon>
        <taxon>Cytophagia</taxon>
        <taxon>Cytophagales</taxon>
        <taxon>Mangrovivirgaceae</taxon>
        <taxon>Mangrovivirga</taxon>
    </lineage>
</organism>
<keyword evidence="3 4" id="KW-0560">Oxidoreductase</keyword>
<feature type="domain" description="Pyrroline-5-carboxylate reductase catalytic N-terminal" evidence="7">
    <location>
        <begin position="4"/>
        <end position="96"/>
    </location>
</feature>
<evidence type="ECO:0000256" key="6">
    <source>
        <dbReference type="PIRSR" id="PIRSR000193-1"/>
    </source>
</evidence>
<dbReference type="HAMAP" id="MF_01925">
    <property type="entry name" value="P5C_reductase"/>
    <property type="match status" value="1"/>
</dbReference>
<feature type="domain" description="Pyrroline-5-carboxylate reductase dimerisation" evidence="8">
    <location>
        <begin position="161"/>
        <end position="264"/>
    </location>
</feature>
<dbReference type="GO" id="GO:0004735">
    <property type="term" value="F:pyrroline-5-carboxylate reductase activity"/>
    <property type="evidence" value="ECO:0007669"/>
    <property type="project" value="UniProtKB-UniRule"/>
</dbReference>
<dbReference type="GO" id="GO:0055129">
    <property type="term" value="P:L-proline biosynthetic process"/>
    <property type="evidence" value="ECO:0007669"/>
    <property type="project" value="UniProtKB-UniRule"/>
</dbReference>
<dbReference type="AlphaFoldDB" id="A0A4D7JQF8"/>
<dbReference type="FunFam" id="1.10.3730.10:FF:000001">
    <property type="entry name" value="Pyrroline-5-carboxylate reductase"/>
    <property type="match status" value="1"/>
</dbReference>
<dbReference type="EMBL" id="CP028923">
    <property type="protein sequence ID" value="QCK15022.1"/>
    <property type="molecule type" value="Genomic_DNA"/>
</dbReference>
<evidence type="ECO:0000259" key="8">
    <source>
        <dbReference type="Pfam" id="PF14748"/>
    </source>
</evidence>
<dbReference type="GO" id="GO:0005737">
    <property type="term" value="C:cytoplasm"/>
    <property type="evidence" value="ECO:0007669"/>
    <property type="project" value="UniProtKB-SubCell"/>
</dbReference>
<dbReference type="PANTHER" id="PTHR11645:SF0">
    <property type="entry name" value="PYRROLINE-5-CARBOXYLATE REDUCTASE 3"/>
    <property type="match status" value="1"/>
</dbReference>